<feature type="region of interest" description="Disordered" evidence="11">
    <location>
        <begin position="288"/>
        <end position="311"/>
    </location>
</feature>
<feature type="compositionally biased region" description="Polar residues" evidence="11">
    <location>
        <begin position="292"/>
        <end position="311"/>
    </location>
</feature>
<comment type="similarity">
    <text evidence="2">Belongs to the G-protein coupled receptor 1 family.</text>
</comment>
<dbReference type="InterPro" id="IPR017452">
    <property type="entry name" value="GPCR_Rhodpsn_7TM"/>
</dbReference>
<dbReference type="Pfam" id="PF00001">
    <property type="entry name" value="7tm_1"/>
    <property type="match status" value="1"/>
</dbReference>
<evidence type="ECO:0000256" key="2">
    <source>
        <dbReference type="ARBA" id="ARBA00010663"/>
    </source>
</evidence>
<keyword evidence="15" id="KW-1185">Reference proteome</keyword>
<sequence>MWKEKQLWTPLNIILFNLVFSDFLVSILGNPWAFISAINYRWVFGRIGCVLYGFIMSFLGINSVTTLTALAFERYLLIARPFRNSGLNFQHAHTLVLFLWFYSLFLTVPPLLGWGEYVNEAADVSCSVNWEKKSINSMTYITYLFIFGLFIPLLIITFSYVNIINRMRRNAFRMGQVTKAERKVSYMILLMIIAFLTAWSPYAIFALIIQFGNSSGITPGIAVIPSLLAKSSICYNPLIYIGLNVQFQQTWKQTQEKRKKDYSVEVLPTSGIISRDTNVVFPGKARHGKPVNENTKTSNSSQDIPTLITTI</sequence>
<dbReference type="InterPro" id="IPR050125">
    <property type="entry name" value="GPCR_opsins"/>
</dbReference>
<keyword evidence="5" id="KW-0297">G-protein coupled receptor</keyword>
<evidence type="ECO:0000256" key="11">
    <source>
        <dbReference type="SAM" id="MobiDB-lite"/>
    </source>
</evidence>
<evidence type="ECO:0000313" key="15">
    <source>
        <dbReference type="Proteomes" id="UP001168821"/>
    </source>
</evidence>
<keyword evidence="10" id="KW-0716">Sensory transduction</keyword>
<feature type="transmembrane region" description="Helical" evidence="12">
    <location>
        <begin position="92"/>
        <end position="112"/>
    </location>
</feature>
<dbReference type="AlphaFoldDB" id="A0AA38IVK3"/>
<keyword evidence="6 12" id="KW-0472">Membrane</keyword>
<evidence type="ECO:0000256" key="5">
    <source>
        <dbReference type="ARBA" id="ARBA00023040"/>
    </source>
</evidence>
<evidence type="ECO:0000256" key="12">
    <source>
        <dbReference type="SAM" id="Phobius"/>
    </source>
</evidence>
<evidence type="ECO:0000256" key="1">
    <source>
        <dbReference type="ARBA" id="ARBA00004141"/>
    </source>
</evidence>
<evidence type="ECO:0000256" key="9">
    <source>
        <dbReference type="ARBA" id="ARBA00023224"/>
    </source>
</evidence>
<evidence type="ECO:0000256" key="8">
    <source>
        <dbReference type="ARBA" id="ARBA00023180"/>
    </source>
</evidence>
<feature type="transmembrane region" description="Helical" evidence="12">
    <location>
        <begin position="50"/>
        <end position="72"/>
    </location>
</feature>
<feature type="transmembrane region" description="Helical" evidence="12">
    <location>
        <begin position="140"/>
        <end position="163"/>
    </location>
</feature>
<feature type="transmembrane region" description="Helical" evidence="12">
    <location>
        <begin position="184"/>
        <end position="209"/>
    </location>
</feature>
<comment type="subcellular location">
    <subcellularLocation>
        <location evidence="1">Membrane</location>
        <topology evidence="1">Multi-pass membrane protein</topology>
    </subcellularLocation>
</comment>
<dbReference type="PROSITE" id="PS50262">
    <property type="entry name" value="G_PROTEIN_RECEP_F1_2"/>
    <property type="match status" value="1"/>
</dbReference>
<protein>
    <recommendedName>
        <fullName evidence="13">G-protein coupled receptors family 1 profile domain-containing protein</fullName>
    </recommendedName>
</protein>
<evidence type="ECO:0000259" key="13">
    <source>
        <dbReference type="PROSITE" id="PS50262"/>
    </source>
</evidence>
<feature type="domain" description="G-protein coupled receptors family 1 profile" evidence="13">
    <location>
        <begin position="1"/>
        <end position="240"/>
    </location>
</feature>
<dbReference type="GO" id="GO:0004930">
    <property type="term" value="F:G protein-coupled receptor activity"/>
    <property type="evidence" value="ECO:0007669"/>
    <property type="project" value="UniProtKB-KW"/>
</dbReference>
<dbReference type="PANTHER" id="PTHR24240">
    <property type="entry name" value="OPSIN"/>
    <property type="match status" value="1"/>
</dbReference>
<proteinExistence type="inferred from homology"/>
<evidence type="ECO:0000256" key="4">
    <source>
        <dbReference type="ARBA" id="ARBA00022989"/>
    </source>
</evidence>
<organism evidence="14 15">
    <name type="scientific">Zophobas morio</name>
    <dbReference type="NCBI Taxonomy" id="2755281"/>
    <lineage>
        <taxon>Eukaryota</taxon>
        <taxon>Metazoa</taxon>
        <taxon>Ecdysozoa</taxon>
        <taxon>Arthropoda</taxon>
        <taxon>Hexapoda</taxon>
        <taxon>Insecta</taxon>
        <taxon>Pterygota</taxon>
        <taxon>Neoptera</taxon>
        <taxon>Endopterygota</taxon>
        <taxon>Coleoptera</taxon>
        <taxon>Polyphaga</taxon>
        <taxon>Cucujiformia</taxon>
        <taxon>Tenebrionidae</taxon>
        <taxon>Zophobas</taxon>
    </lineage>
</organism>
<dbReference type="PRINTS" id="PR00237">
    <property type="entry name" value="GPCRRHODOPSN"/>
</dbReference>
<gene>
    <name evidence="14" type="ORF">Zmor_006798</name>
</gene>
<dbReference type="GO" id="GO:0016020">
    <property type="term" value="C:membrane"/>
    <property type="evidence" value="ECO:0007669"/>
    <property type="project" value="UniProtKB-SubCell"/>
</dbReference>
<evidence type="ECO:0000256" key="3">
    <source>
        <dbReference type="ARBA" id="ARBA00022692"/>
    </source>
</evidence>
<dbReference type="InterPro" id="IPR000276">
    <property type="entry name" value="GPCR_Rhodpsn"/>
</dbReference>
<keyword evidence="7" id="KW-0675">Receptor</keyword>
<accession>A0AA38IVK3</accession>
<keyword evidence="8" id="KW-0325">Glycoprotein</keyword>
<dbReference type="Gene3D" id="1.20.1070.10">
    <property type="entry name" value="Rhodopsin 7-helix transmembrane proteins"/>
    <property type="match status" value="1"/>
</dbReference>
<dbReference type="Proteomes" id="UP001168821">
    <property type="component" value="Unassembled WGS sequence"/>
</dbReference>
<evidence type="ECO:0000313" key="14">
    <source>
        <dbReference type="EMBL" id="KAJ3662448.1"/>
    </source>
</evidence>
<dbReference type="SUPFAM" id="SSF81321">
    <property type="entry name" value="Family A G protein-coupled receptor-like"/>
    <property type="match status" value="1"/>
</dbReference>
<keyword evidence="3 12" id="KW-0812">Transmembrane</keyword>
<evidence type="ECO:0000256" key="7">
    <source>
        <dbReference type="ARBA" id="ARBA00023170"/>
    </source>
</evidence>
<dbReference type="EMBL" id="JALNTZ010000002">
    <property type="protein sequence ID" value="KAJ3662448.1"/>
    <property type="molecule type" value="Genomic_DNA"/>
</dbReference>
<name>A0AA38IVK3_9CUCU</name>
<keyword evidence="4 12" id="KW-1133">Transmembrane helix</keyword>
<comment type="caution">
    <text evidence="14">The sequence shown here is derived from an EMBL/GenBank/DDBJ whole genome shotgun (WGS) entry which is preliminary data.</text>
</comment>
<keyword evidence="10" id="KW-0844">Vision</keyword>
<keyword evidence="9" id="KW-0807">Transducer</keyword>
<dbReference type="GO" id="GO:0007601">
    <property type="term" value="P:visual perception"/>
    <property type="evidence" value="ECO:0007669"/>
    <property type="project" value="UniProtKB-KW"/>
</dbReference>
<evidence type="ECO:0000256" key="10">
    <source>
        <dbReference type="ARBA" id="ARBA00023305"/>
    </source>
</evidence>
<reference evidence="14" key="1">
    <citation type="journal article" date="2023" name="G3 (Bethesda)">
        <title>Whole genome assemblies of Zophobas morio and Tenebrio molitor.</title>
        <authorList>
            <person name="Kaur S."/>
            <person name="Stinson S.A."/>
            <person name="diCenzo G.C."/>
        </authorList>
    </citation>
    <scope>NUCLEOTIDE SEQUENCE</scope>
    <source>
        <strain evidence="14">QUZm001</strain>
    </source>
</reference>
<feature type="transmembrane region" description="Helical" evidence="12">
    <location>
        <begin position="12"/>
        <end position="38"/>
    </location>
</feature>
<feature type="transmembrane region" description="Helical" evidence="12">
    <location>
        <begin position="221"/>
        <end position="243"/>
    </location>
</feature>
<evidence type="ECO:0000256" key="6">
    <source>
        <dbReference type="ARBA" id="ARBA00023136"/>
    </source>
</evidence>
<dbReference type="CDD" id="cd14969">
    <property type="entry name" value="7tmA_Opsins_type2_animals"/>
    <property type="match status" value="1"/>
</dbReference>